<dbReference type="Proteomes" id="UP000245639">
    <property type="component" value="Unassembled WGS sequence"/>
</dbReference>
<dbReference type="AlphaFoldDB" id="A0A2U1EBH5"/>
<evidence type="ECO:0000313" key="1">
    <source>
        <dbReference type="EMBL" id="PVY97260.1"/>
    </source>
</evidence>
<comment type="caution">
    <text evidence="1">The sequence shown here is derived from an EMBL/GenBank/DDBJ whole genome shotgun (WGS) entry which is preliminary data.</text>
</comment>
<accession>A0A2U1EBH5</accession>
<keyword evidence="2" id="KW-1185">Reference proteome</keyword>
<organism evidence="1 2">
    <name type="scientific">Actinomycetospora cinnamomea</name>
    <dbReference type="NCBI Taxonomy" id="663609"/>
    <lineage>
        <taxon>Bacteria</taxon>
        <taxon>Bacillati</taxon>
        <taxon>Actinomycetota</taxon>
        <taxon>Actinomycetes</taxon>
        <taxon>Pseudonocardiales</taxon>
        <taxon>Pseudonocardiaceae</taxon>
        <taxon>Actinomycetospora</taxon>
    </lineage>
</organism>
<name>A0A2U1EBH5_9PSEU</name>
<gene>
    <name evidence="1" type="ORF">C8D89_1252</name>
</gene>
<proteinExistence type="predicted"/>
<protein>
    <submittedName>
        <fullName evidence="1">Uncharacterized protein</fullName>
    </submittedName>
</protein>
<reference evidence="1 2" key="1">
    <citation type="submission" date="2018-04" db="EMBL/GenBank/DDBJ databases">
        <title>Genomic Encyclopedia of Type Strains, Phase IV (KMG-IV): sequencing the most valuable type-strain genomes for metagenomic binning, comparative biology and taxonomic classification.</title>
        <authorList>
            <person name="Goeker M."/>
        </authorList>
    </citation>
    <scope>NUCLEOTIDE SEQUENCE [LARGE SCALE GENOMIC DNA]</scope>
    <source>
        <strain evidence="1 2">DSM 45771</strain>
    </source>
</reference>
<dbReference type="EMBL" id="QEKW01000025">
    <property type="protein sequence ID" value="PVY97260.1"/>
    <property type="molecule type" value="Genomic_DNA"/>
</dbReference>
<sequence length="119" mass="12921">MTAEPTKAPNLRTAASAVDLERLHVASQRVLDWTSDLANDAPGSAELDQLTHHARLLVEMRGMEATPFAAIRAHALNVRNELILLATERSLTLAVWFDDALGLRTSASRPIPTDPAEDA</sequence>
<dbReference type="RefSeq" id="WP_116711110.1">
    <property type="nucleotide sequence ID" value="NZ_QEKW01000025.1"/>
</dbReference>
<evidence type="ECO:0000313" key="2">
    <source>
        <dbReference type="Proteomes" id="UP000245639"/>
    </source>
</evidence>